<dbReference type="GO" id="GO:0016020">
    <property type="term" value="C:membrane"/>
    <property type="evidence" value="ECO:0007669"/>
    <property type="project" value="UniProtKB-SubCell"/>
</dbReference>
<comment type="subcellular location">
    <subcellularLocation>
        <location evidence="1">Membrane</location>
        <topology evidence="1">Multi-pass membrane protein</topology>
    </subcellularLocation>
</comment>
<proteinExistence type="predicted"/>
<dbReference type="Proteomes" id="UP000747542">
    <property type="component" value="Unassembled WGS sequence"/>
</dbReference>
<evidence type="ECO:0000256" key="6">
    <source>
        <dbReference type="SAM" id="SignalP"/>
    </source>
</evidence>
<organism evidence="7 8">
    <name type="scientific">Homarus americanus</name>
    <name type="common">American lobster</name>
    <dbReference type="NCBI Taxonomy" id="6706"/>
    <lineage>
        <taxon>Eukaryota</taxon>
        <taxon>Metazoa</taxon>
        <taxon>Ecdysozoa</taxon>
        <taxon>Arthropoda</taxon>
        <taxon>Crustacea</taxon>
        <taxon>Multicrustacea</taxon>
        <taxon>Malacostraca</taxon>
        <taxon>Eumalacostraca</taxon>
        <taxon>Eucarida</taxon>
        <taxon>Decapoda</taxon>
        <taxon>Pleocyemata</taxon>
        <taxon>Astacidea</taxon>
        <taxon>Nephropoidea</taxon>
        <taxon>Nephropidae</taxon>
        <taxon>Homarus</taxon>
    </lineage>
</organism>
<evidence type="ECO:0000256" key="2">
    <source>
        <dbReference type="ARBA" id="ARBA00022692"/>
    </source>
</evidence>
<evidence type="ECO:0000256" key="3">
    <source>
        <dbReference type="ARBA" id="ARBA00022989"/>
    </source>
</evidence>
<keyword evidence="8" id="KW-1185">Reference proteome</keyword>
<dbReference type="GO" id="GO:0006820">
    <property type="term" value="P:monoatomic anion transport"/>
    <property type="evidence" value="ECO:0007669"/>
    <property type="project" value="TreeGrafter"/>
</dbReference>
<feature type="chain" id="PRO_5035148527" evidence="6">
    <location>
        <begin position="19"/>
        <end position="77"/>
    </location>
</feature>
<evidence type="ECO:0000256" key="4">
    <source>
        <dbReference type="ARBA" id="ARBA00023136"/>
    </source>
</evidence>
<keyword evidence="3 5" id="KW-1133">Transmembrane helix</keyword>
<comment type="caution">
    <text evidence="7">The sequence shown here is derived from an EMBL/GenBank/DDBJ whole genome shotgun (WGS) entry which is preliminary data.</text>
</comment>
<dbReference type="AlphaFoldDB" id="A0A8J5MR88"/>
<accession>A0A8J5MR88</accession>
<keyword evidence="2 5" id="KW-0812">Transmembrane</keyword>
<protein>
    <submittedName>
        <fullName evidence="7">Vesicular glutamate transporter 2-like</fullName>
    </submittedName>
</protein>
<gene>
    <name evidence="7" type="primary">slc17A6-L</name>
    <name evidence="7" type="ORF">Hamer_G021312</name>
</gene>
<evidence type="ECO:0000313" key="8">
    <source>
        <dbReference type="Proteomes" id="UP000747542"/>
    </source>
</evidence>
<evidence type="ECO:0000256" key="1">
    <source>
        <dbReference type="ARBA" id="ARBA00004141"/>
    </source>
</evidence>
<keyword evidence="4 5" id="KW-0472">Membrane</keyword>
<sequence length="77" mass="8573">MSNALAFGIVTIVPVVVGAMTSNQSLEEWQSVFWLTGVVYVVTSAVFVIFGSTDIQPWNFPQEDETQQPSEEETEFL</sequence>
<dbReference type="GO" id="GO:0022857">
    <property type="term" value="F:transmembrane transporter activity"/>
    <property type="evidence" value="ECO:0007669"/>
    <property type="project" value="TreeGrafter"/>
</dbReference>
<feature type="signal peptide" evidence="6">
    <location>
        <begin position="1"/>
        <end position="18"/>
    </location>
</feature>
<evidence type="ECO:0000256" key="5">
    <source>
        <dbReference type="SAM" id="Phobius"/>
    </source>
</evidence>
<dbReference type="InterPro" id="IPR050382">
    <property type="entry name" value="MFS_Na/Anion_cotransporter"/>
</dbReference>
<name>A0A8J5MR88_HOMAM</name>
<dbReference type="EMBL" id="JAHLQT010031136">
    <property type="protein sequence ID" value="KAG7160654.1"/>
    <property type="molecule type" value="Genomic_DNA"/>
</dbReference>
<feature type="transmembrane region" description="Helical" evidence="5">
    <location>
        <begin position="31"/>
        <end position="50"/>
    </location>
</feature>
<keyword evidence="6" id="KW-0732">Signal</keyword>
<evidence type="ECO:0000313" key="7">
    <source>
        <dbReference type="EMBL" id="KAG7160654.1"/>
    </source>
</evidence>
<dbReference type="PANTHER" id="PTHR11662:SF399">
    <property type="entry name" value="FI19708P1-RELATED"/>
    <property type="match status" value="1"/>
</dbReference>
<reference evidence="7" key="1">
    <citation type="journal article" date="2021" name="Sci. Adv.">
        <title>The American lobster genome reveals insights on longevity, neural, and immune adaptations.</title>
        <authorList>
            <person name="Polinski J.M."/>
            <person name="Zimin A.V."/>
            <person name="Clark K.F."/>
            <person name="Kohn A.B."/>
            <person name="Sadowski N."/>
            <person name="Timp W."/>
            <person name="Ptitsyn A."/>
            <person name="Khanna P."/>
            <person name="Romanova D.Y."/>
            <person name="Williams P."/>
            <person name="Greenwood S.J."/>
            <person name="Moroz L.L."/>
            <person name="Walt D.R."/>
            <person name="Bodnar A.G."/>
        </authorList>
    </citation>
    <scope>NUCLEOTIDE SEQUENCE</scope>
    <source>
        <strain evidence="7">GMGI-L3</strain>
    </source>
</reference>
<dbReference type="PANTHER" id="PTHR11662">
    <property type="entry name" value="SOLUTE CARRIER FAMILY 17"/>
    <property type="match status" value="1"/>
</dbReference>